<dbReference type="SUPFAM" id="SSF48576">
    <property type="entry name" value="Terpenoid synthases"/>
    <property type="match status" value="1"/>
</dbReference>
<dbReference type="Gene3D" id="1.10.600.10">
    <property type="entry name" value="Farnesyl Diphosphate Synthase"/>
    <property type="match status" value="1"/>
</dbReference>
<dbReference type="NCBIfam" id="TIGR03464">
    <property type="entry name" value="HpnC"/>
    <property type="match status" value="1"/>
</dbReference>
<name>C6HV01_9BACT</name>
<evidence type="ECO:0000313" key="1">
    <source>
        <dbReference type="EMBL" id="EES53612.1"/>
    </source>
</evidence>
<dbReference type="InterPro" id="IPR008949">
    <property type="entry name" value="Isoprenoid_synthase_dom_sf"/>
</dbReference>
<organism evidence="1 2">
    <name type="scientific">Leptospirillum ferrodiazotrophum</name>
    <dbReference type="NCBI Taxonomy" id="412449"/>
    <lineage>
        <taxon>Bacteria</taxon>
        <taxon>Pseudomonadati</taxon>
        <taxon>Nitrospirota</taxon>
        <taxon>Nitrospiria</taxon>
        <taxon>Nitrospirales</taxon>
        <taxon>Nitrospiraceae</taxon>
        <taxon>Leptospirillum</taxon>
    </lineage>
</organism>
<dbReference type="InterPro" id="IPR002060">
    <property type="entry name" value="Squ/phyt_synthse"/>
</dbReference>
<accession>C6HV01</accession>
<dbReference type="InterPro" id="IPR017827">
    <property type="entry name" value="HSQ_synthase_HpnC"/>
</dbReference>
<dbReference type="SFLD" id="SFLDG01212">
    <property type="entry name" value="Phytoene_synthase_like"/>
    <property type="match status" value="1"/>
</dbReference>
<dbReference type="SFLD" id="SFLDS00005">
    <property type="entry name" value="Isoprenoid_Synthase_Type_I"/>
    <property type="match status" value="1"/>
</dbReference>
<proteinExistence type="predicted"/>
<gene>
    <name evidence="1" type="ORF">UBAL3_74420070</name>
</gene>
<dbReference type="EMBL" id="GG693859">
    <property type="protein sequence ID" value="EES53612.1"/>
    <property type="molecule type" value="Genomic_DNA"/>
</dbReference>
<dbReference type="PANTHER" id="PTHR31480">
    <property type="entry name" value="BIFUNCTIONAL LYCOPENE CYCLASE/PHYTOENE SYNTHASE"/>
    <property type="match status" value="1"/>
</dbReference>
<reference evidence="1 2" key="1">
    <citation type="journal article" date="2009" name="Appl. Environ. Microbiol.">
        <title>Community genomic and proteomic analyses of chemoautotrophic iron-oxidizing "Leptospirillum rubarum" (Group II) and "Leptospirillum ferrodiazotrophum" (Group III) bacteria in acid mine drainage biofilms.</title>
        <authorList>
            <person name="Goltsman D.S."/>
            <person name="Denef V.J."/>
            <person name="Singer S.W."/>
            <person name="VerBerkmoes N.C."/>
            <person name="Lefsrud M."/>
            <person name="Mueller R.S."/>
            <person name="Dick G.J."/>
            <person name="Sun C.L."/>
            <person name="Wheeler K.E."/>
            <person name="Zemla A."/>
            <person name="Baker B.J."/>
            <person name="Hauser L."/>
            <person name="Land M."/>
            <person name="Shah M.B."/>
            <person name="Thelen M.P."/>
            <person name="Hettich R.L."/>
            <person name="Banfield J.F."/>
        </authorList>
    </citation>
    <scope>NUCLEOTIDE SEQUENCE [LARGE SCALE GENOMIC DNA]</scope>
</reference>
<dbReference type="Pfam" id="PF00494">
    <property type="entry name" value="SQS_PSY"/>
    <property type="match status" value="1"/>
</dbReference>
<dbReference type="AlphaFoldDB" id="C6HV01"/>
<protein>
    <submittedName>
        <fullName evidence="1">Putative phytoene synthase</fullName>
    </submittedName>
</protein>
<dbReference type="SFLD" id="SFLDG01018">
    <property type="entry name" value="Squalene/Phytoene_Synthase_Lik"/>
    <property type="match status" value="1"/>
</dbReference>
<dbReference type="Proteomes" id="UP000009374">
    <property type="component" value="Unassembled WGS sequence"/>
</dbReference>
<keyword evidence="2" id="KW-1185">Reference proteome</keyword>
<sequence length="322" mass="36041">MISLEESYRHCQEVTASHYENFPVASLLMPARTRPAIAALYAFARAADDMSDEIPDTKTSLSLLAGWRELLQRAQKGPVDHPVFRALADTIRRFDLPVLWLDHLIQAFERDRTVVRHENLEDLIFYSTLSANPVGRLLLWINGYRDECLFAMSDAICTALQLANFWQDISVDREKGRLYVPLSELRAAGLDEESLFSSPDNPDLSRRQQILKDRLFAYTAGLFSTGVPLPRAVGGRIGLELALVLRGGVTILEKGQAPGRPVTRRPVLTRGTWLASLLRPVTRDRLEAPLSRLTVPDEARELYGQGRAVYQEKAERGGSGSS</sequence>
<dbReference type="InterPro" id="IPR044843">
    <property type="entry name" value="Trans_IPPS_bact-type"/>
</dbReference>
<evidence type="ECO:0000313" key="2">
    <source>
        <dbReference type="Proteomes" id="UP000009374"/>
    </source>
</evidence>
<dbReference type="GO" id="GO:0004311">
    <property type="term" value="F:geranylgeranyl diphosphate synthase activity"/>
    <property type="evidence" value="ECO:0007669"/>
    <property type="project" value="InterPro"/>
</dbReference>